<dbReference type="Pfam" id="PF07690">
    <property type="entry name" value="MFS_1"/>
    <property type="match status" value="1"/>
</dbReference>
<accession>A0A8H6XN22</accession>
<feature type="transmembrane region" description="Helical" evidence="3">
    <location>
        <begin position="249"/>
        <end position="271"/>
    </location>
</feature>
<evidence type="ECO:0000256" key="3">
    <source>
        <dbReference type="SAM" id="Phobius"/>
    </source>
</evidence>
<dbReference type="PROSITE" id="PS50850">
    <property type="entry name" value="MFS"/>
    <property type="match status" value="1"/>
</dbReference>
<dbReference type="GO" id="GO:0022857">
    <property type="term" value="F:transmembrane transporter activity"/>
    <property type="evidence" value="ECO:0007669"/>
    <property type="project" value="InterPro"/>
</dbReference>
<dbReference type="EMBL" id="JACAZI010000014">
    <property type="protein sequence ID" value="KAF7344760.1"/>
    <property type="molecule type" value="Genomic_DNA"/>
</dbReference>
<evidence type="ECO:0000256" key="2">
    <source>
        <dbReference type="ARBA" id="ARBA00006727"/>
    </source>
</evidence>
<feature type="transmembrane region" description="Helical" evidence="3">
    <location>
        <begin position="179"/>
        <end position="200"/>
    </location>
</feature>
<sequence length="459" mass="49687">MNLEASTTAQHPACLADAAVLPLDRRDKHEIDEENVNLVTYPEGGLAAWSVAVGSWCSMMAGLGLVNSVGVFEAYMSTILLPSYSADAIGWIFGLYVFISYFCGVQIGPIFDARGPRELMFVGSICLVSSAFALSYCTEYWHFILALSILNGIGSSLLFTPAMGAIAHWFNRRRGTASGFAFIGSGVGGVLFPLMIQSLLPKAGWAWTMRAVGFVLLILCIAGVTLCRSRLPPRKAKPAVRDMLPDPRILWDPAMAVTTAGVFFIEWAYFVPISYVPKYYLARQGLADSDGATNVAFAYQLLAILNAVSCVGRYGTGHIADRAGRYNTMILCNIICLIAVAALWMLDALASANMLIVFVAVFGLASGANITLIPICIGQLCETQDYGRYYASAYTITSFGCLTGIPIAGSLLAATGEPEGGRKSYWGLILFAGLSYVGAIACFLWVRVYVKGWNWRIKW</sequence>
<dbReference type="SUPFAM" id="SSF103473">
    <property type="entry name" value="MFS general substrate transporter"/>
    <property type="match status" value="1"/>
</dbReference>
<feature type="transmembrane region" description="Helical" evidence="3">
    <location>
        <begin position="46"/>
        <end position="68"/>
    </location>
</feature>
<dbReference type="PANTHER" id="PTHR11360">
    <property type="entry name" value="MONOCARBOXYLATE TRANSPORTER"/>
    <property type="match status" value="1"/>
</dbReference>
<proteinExistence type="inferred from homology"/>
<keyword evidence="3" id="KW-1133">Transmembrane helix</keyword>
<keyword evidence="3" id="KW-0812">Transmembrane</keyword>
<dbReference type="InterPro" id="IPR036259">
    <property type="entry name" value="MFS_trans_sf"/>
</dbReference>
<evidence type="ECO:0000313" key="5">
    <source>
        <dbReference type="EMBL" id="KAF7344760.1"/>
    </source>
</evidence>
<organism evidence="5 6">
    <name type="scientific">Mycena venus</name>
    <dbReference type="NCBI Taxonomy" id="2733690"/>
    <lineage>
        <taxon>Eukaryota</taxon>
        <taxon>Fungi</taxon>
        <taxon>Dikarya</taxon>
        <taxon>Basidiomycota</taxon>
        <taxon>Agaricomycotina</taxon>
        <taxon>Agaricomycetes</taxon>
        <taxon>Agaricomycetidae</taxon>
        <taxon>Agaricales</taxon>
        <taxon>Marasmiineae</taxon>
        <taxon>Mycenaceae</taxon>
        <taxon>Mycena</taxon>
    </lineage>
</organism>
<keyword evidence="3" id="KW-0472">Membrane</keyword>
<feature type="transmembrane region" description="Helical" evidence="3">
    <location>
        <begin position="142"/>
        <end position="167"/>
    </location>
</feature>
<name>A0A8H6XN22_9AGAR</name>
<comment type="subcellular location">
    <subcellularLocation>
        <location evidence="1">Membrane</location>
        <topology evidence="1">Multi-pass membrane protein</topology>
    </subcellularLocation>
</comment>
<dbReference type="InterPro" id="IPR050327">
    <property type="entry name" value="Proton-linked_MCT"/>
</dbReference>
<comment type="caution">
    <text evidence="5">The sequence shown here is derived from an EMBL/GenBank/DDBJ whole genome shotgun (WGS) entry which is preliminary data.</text>
</comment>
<dbReference type="Proteomes" id="UP000620124">
    <property type="component" value="Unassembled WGS sequence"/>
</dbReference>
<feature type="transmembrane region" description="Helical" evidence="3">
    <location>
        <begin position="389"/>
        <end position="413"/>
    </location>
</feature>
<dbReference type="AlphaFoldDB" id="A0A8H6XN22"/>
<dbReference type="CDD" id="cd17352">
    <property type="entry name" value="MFS_MCT_SLC16"/>
    <property type="match status" value="1"/>
</dbReference>
<reference evidence="5" key="1">
    <citation type="submission" date="2020-05" db="EMBL/GenBank/DDBJ databases">
        <title>Mycena genomes resolve the evolution of fungal bioluminescence.</title>
        <authorList>
            <person name="Tsai I.J."/>
        </authorList>
    </citation>
    <scope>NUCLEOTIDE SEQUENCE</scope>
    <source>
        <strain evidence="5">CCC161011</strain>
    </source>
</reference>
<feature type="transmembrane region" description="Helical" evidence="3">
    <location>
        <begin position="425"/>
        <end position="450"/>
    </location>
</feature>
<evidence type="ECO:0000256" key="1">
    <source>
        <dbReference type="ARBA" id="ARBA00004141"/>
    </source>
</evidence>
<feature type="transmembrane region" description="Helical" evidence="3">
    <location>
        <begin position="291"/>
        <end position="314"/>
    </location>
</feature>
<gene>
    <name evidence="5" type="ORF">MVEN_01636900</name>
</gene>
<feature type="transmembrane region" description="Helical" evidence="3">
    <location>
        <begin position="206"/>
        <end position="228"/>
    </location>
</feature>
<dbReference type="PANTHER" id="PTHR11360:SF177">
    <property type="entry name" value="RIBOFLAVIN TRANSPORTER MCH5"/>
    <property type="match status" value="1"/>
</dbReference>
<feature type="domain" description="Major facilitator superfamily (MFS) profile" evidence="4">
    <location>
        <begin position="50"/>
        <end position="450"/>
    </location>
</feature>
<comment type="similarity">
    <text evidence="2">Belongs to the major facilitator superfamily. Monocarboxylate porter (TC 2.A.1.13) family.</text>
</comment>
<feature type="transmembrane region" description="Helical" evidence="3">
    <location>
        <begin position="352"/>
        <end position="377"/>
    </location>
</feature>
<dbReference type="InterPro" id="IPR020846">
    <property type="entry name" value="MFS_dom"/>
</dbReference>
<feature type="transmembrane region" description="Helical" evidence="3">
    <location>
        <begin position="119"/>
        <end position="136"/>
    </location>
</feature>
<evidence type="ECO:0000259" key="4">
    <source>
        <dbReference type="PROSITE" id="PS50850"/>
    </source>
</evidence>
<dbReference type="OrthoDB" id="2213137at2759"/>
<dbReference type="Gene3D" id="1.20.1250.20">
    <property type="entry name" value="MFS general substrate transporter like domains"/>
    <property type="match status" value="1"/>
</dbReference>
<evidence type="ECO:0000313" key="6">
    <source>
        <dbReference type="Proteomes" id="UP000620124"/>
    </source>
</evidence>
<keyword evidence="6" id="KW-1185">Reference proteome</keyword>
<feature type="transmembrane region" description="Helical" evidence="3">
    <location>
        <begin position="88"/>
        <end position="107"/>
    </location>
</feature>
<dbReference type="GO" id="GO:0016020">
    <property type="term" value="C:membrane"/>
    <property type="evidence" value="ECO:0007669"/>
    <property type="project" value="UniProtKB-SubCell"/>
</dbReference>
<feature type="transmembrane region" description="Helical" evidence="3">
    <location>
        <begin position="326"/>
        <end position="346"/>
    </location>
</feature>
<dbReference type="InterPro" id="IPR011701">
    <property type="entry name" value="MFS"/>
</dbReference>
<protein>
    <submittedName>
        <fullName evidence="5">MFS general substrate transporter</fullName>
    </submittedName>
</protein>